<dbReference type="InterPro" id="IPR010614">
    <property type="entry name" value="RAD3-like_helicase_DEAD"/>
</dbReference>
<reference evidence="32" key="1">
    <citation type="submission" date="2016-11" db="UniProtKB">
        <authorList>
            <consortium name="WormBaseParasite"/>
        </authorList>
    </citation>
    <scope>IDENTIFICATION</scope>
</reference>
<dbReference type="GO" id="GO:0043139">
    <property type="term" value="F:5'-3' DNA helicase activity"/>
    <property type="evidence" value="ECO:0007669"/>
    <property type="project" value="UniProtKB-EC"/>
</dbReference>
<evidence type="ECO:0000256" key="1">
    <source>
        <dbReference type="ARBA" id="ARBA00001966"/>
    </source>
</evidence>
<evidence type="ECO:0000256" key="26">
    <source>
        <dbReference type="SAM" id="MobiDB-lite"/>
    </source>
</evidence>
<evidence type="ECO:0000256" key="9">
    <source>
        <dbReference type="ARBA" id="ARBA00022801"/>
    </source>
</evidence>
<evidence type="ECO:0000256" key="22">
    <source>
        <dbReference type="ARBA" id="ARBA00081072"/>
    </source>
</evidence>
<keyword evidence="8" id="KW-0227">DNA damage</keyword>
<comment type="similarity">
    <text evidence="3">Belongs to the helicase family. RAD3/XPD subfamily.</text>
</comment>
<dbReference type="FunFam" id="3.40.50.300:FF:000128">
    <property type="entry name" value="Putative DNA repair helicase RAD3"/>
    <property type="match status" value="1"/>
</dbReference>
<dbReference type="GO" id="GO:0005634">
    <property type="term" value="C:nucleus"/>
    <property type="evidence" value="ECO:0007669"/>
    <property type="project" value="UniProtKB-SubCell"/>
</dbReference>
<dbReference type="InterPro" id="IPR006554">
    <property type="entry name" value="Helicase-like_DEXD_c2"/>
</dbReference>
<feature type="coiled-coil region" evidence="25">
    <location>
        <begin position="255"/>
        <end position="297"/>
    </location>
</feature>
<keyword evidence="11" id="KW-0067">ATP-binding</keyword>
<dbReference type="Pfam" id="PF06777">
    <property type="entry name" value="HBB"/>
    <property type="match status" value="1"/>
</dbReference>
<gene>
    <name evidence="28" type="ORF">BXYJ_LOCUS12422</name>
</gene>
<dbReference type="GO" id="GO:0046872">
    <property type="term" value="F:metal ion binding"/>
    <property type="evidence" value="ECO:0007669"/>
    <property type="project" value="UniProtKB-KW"/>
</dbReference>
<dbReference type="PROSITE" id="PS00690">
    <property type="entry name" value="DEAH_ATP_HELICASE"/>
    <property type="match status" value="1"/>
</dbReference>
<dbReference type="InterPro" id="IPR002464">
    <property type="entry name" value="DNA/RNA_helicase_DEAH_CS"/>
</dbReference>
<reference evidence="29" key="2">
    <citation type="submission" date="2020-08" db="EMBL/GenBank/DDBJ databases">
        <authorList>
            <person name="Kikuchi T."/>
        </authorList>
    </citation>
    <scope>NUCLEOTIDE SEQUENCE</scope>
    <source>
        <strain evidence="28">Ka4C1</strain>
    </source>
</reference>
<evidence type="ECO:0000256" key="25">
    <source>
        <dbReference type="SAM" id="Coils"/>
    </source>
</evidence>
<dbReference type="InterPro" id="IPR006555">
    <property type="entry name" value="ATP-dep_Helicase_C"/>
</dbReference>
<dbReference type="PROSITE" id="PS51193">
    <property type="entry name" value="HELICASE_ATP_BIND_2"/>
    <property type="match status" value="1"/>
</dbReference>
<dbReference type="GO" id="GO:0005524">
    <property type="term" value="F:ATP binding"/>
    <property type="evidence" value="ECO:0007669"/>
    <property type="project" value="UniProtKB-KW"/>
</dbReference>
<dbReference type="EMBL" id="CAJFCV020000005">
    <property type="protein sequence ID" value="CAG9124577.1"/>
    <property type="molecule type" value="Genomic_DNA"/>
</dbReference>
<evidence type="ECO:0000256" key="17">
    <source>
        <dbReference type="ARBA" id="ARBA00023242"/>
    </source>
</evidence>
<dbReference type="WBParaSite" id="BXY_0249800.1">
    <property type="protein sequence ID" value="BXY_0249800.1"/>
    <property type="gene ID" value="BXY_0249800"/>
</dbReference>
<evidence type="ECO:0000256" key="2">
    <source>
        <dbReference type="ARBA" id="ARBA00004123"/>
    </source>
</evidence>
<dbReference type="PANTHER" id="PTHR11472:SF1">
    <property type="entry name" value="GENERAL TRANSCRIPTION AND DNA REPAIR FACTOR IIH HELICASE SUBUNIT XPD"/>
    <property type="match status" value="1"/>
</dbReference>
<dbReference type="EC" id="5.6.2.3" evidence="18"/>
<evidence type="ECO:0000256" key="16">
    <source>
        <dbReference type="ARBA" id="ARBA00023235"/>
    </source>
</evidence>
<evidence type="ECO:0000256" key="3">
    <source>
        <dbReference type="ARBA" id="ARBA00009146"/>
    </source>
</evidence>
<dbReference type="InterPro" id="IPR045028">
    <property type="entry name" value="DinG/Rad3-like"/>
</dbReference>
<dbReference type="SUPFAM" id="SSF52540">
    <property type="entry name" value="P-loop containing nucleoside triphosphate hydrolases"/>
    <property type="match status" value="1"/>
</dbReference>
<dbReference type="GO" id="GO:0016818">
    <property type="term" value="F:hydrolase activity, acting on acid anhydrides, in phosphorus-containing anhydrides"/>
    <property type="evidence" value="ECO:0007669"/>
    <property type="project" value="InterPro"/>
</dbReference>
<dbReference type="InterPro" id="IPR010643">
    <property type="entry name" value="HBB"/>
</dbReference>
<dbReference type="InterPro" id="IPR013020">
    <property type="entry name" value="Rad3/Chl1-like"/>
</dbReference>
<evidence type="ECO:0000256" key="10">
    <source>
        <dbReference type="ARBA" id="ARBA00022806"/>
    </source>
</evidence>
<dbReference type="GO" id="GO:0051539">
    <property type="term" value="F:4 iron, 4 sulfur cluster binding"/>
    <property type="evidence" value="ECO:0007669"/>
    <property type="project" value="UniProtKB-KW"/>
</dbReference>
<evidence type="ECO:0000256" key="21">
    <source>
        <dbReference type="ARBA" id="ARBA00079246"/>
    </source>
</evidence>
<feature type="region of interest" description="Disordered" evidence="26">
    <location>
        <begin position="427"/>
        <end position="449"/>
    </location>
</feature>
<evidence type="ECO:0000256" key="13">
    <source>
        <dbReference type="ARBA" id="ARBA00023014"/>
    </source>
</evidence>
<evidence type="ECO:0000259" key="27">
    <source>
        <dbReference type="PROSITE" id="PS51193"/>
    </source>
</evidence>
<dbReference type="SMART" id="SM00488">
    <property type="entry name" value="DEXDc2"/>
    <property type="match status" value="1"/>
</dbReference>
<evidence type="ECO:0000313" key="28">
    <source>
        <dbReference type="EMBL" id="CAD5232331.1"/>
    </source>
</evidence>
<protein>
    <recommendedName>
        <fullName evidence="4">General transcription and DNA repair factor IIH helicase subunit XPD</fullName>
        <ecNumber evidence="18">5.6.2.3</ecNumber>
    </recommendedName>
    <alternativeName>
        <fullName evidence="21">CXPD</fullName>
    </alternativeName>
    <alternativeName>
        <fullName evidence="22">DNA 5'-3' helicase XPD</fullName>
    </alternativeName>
    <alternativeName>
        <fullName evidence="20">DNA excision repair protein ERCC-2</fullName>
    </alternativeName>
    <alternativeName>
        <fullName evidence="23">DNA repair protein complementing XP-D cells</fullName>
    </alternativeName>
    <alternativeName>
        <fullName evidence="24">Xeroderma pigmentosum group D-complementing protein</fullName>
    </alternativeName>
</protein>
<dbReference type="GO" id="GO:0035315">
    <property type="term" value="P:hair cell differentiation"/>
    <property type="evidence" value="ECO:0007669"/>
    <property type="project" value="UniProtKB-ARBA"/>
</dbReference>
<evidence type="ECO:0000313" key="31">
    <source>
        <dbReference type="Proteomes" id="UP000659654"/>
    </source>
</evidence>
<evidence type="ECO:0000256" key="7">
    <source>
        <dbReference type="ARBA" id="ARBA00022741"/>
    </source>
</evidence>
<evidence type="ECO:0000256" key="19">
    <source>
        <dbReference type="ARBA" id="ARBA00048954"/>
    </source>
</evidence>
<dbReference type="GO" id="GO:0045951">
    <property type="term" value="P:positive regulation of mitotic recombination"/>
    <property type="evidence" value="ECO:0007669"/>
    <property type="project" value="TreeGrafter"/>
</dbReference>
<evidence type="ECO:0000313" key="29">
    <source>
        <dbReference type="EMBL" id="CAG9124577.1"/>
    </source>
</evidence>
<dbReference type="GO" id="GO:0006289">
    <property type="term" value="P:nucleotide-excision repair"/>
    <property type="evidence" value="ECO:0007669"/>
    <property type="project" value="InterPro"/>
</dbReference>
<comment type="catalytic activity">
    <reaction evidence="19">
        <text>ATP + H2O = ADP + phosphate + H(+)</text>
        <dbReference type="Rhea" id="RHEA:13065"/>
        <dbReference type="ChEBI" id="CHEBI:15377"/>
        <dbReference type="ChEBI" id="CHEBI:15378"/>
        <dbReference type="ChEBI" id="CHEBI:30616"/>
        <dbReference type="ChEBI" id="CHEBI:43474"/>
        <dbReference type="ChEBI" id="CHEBI:456216"/>
        <dbReference type="EC" id="5.6.2.3"/>
    </reaction>
</comment>
<dbReference type="EMBL" id="CAJFDI010000005">
    <property type="protein sequence ID" value="CAD5232331.1"/>
    <property type="molecule type" value="Genomic_DNA"/>
</dbReference>
<keyword evidence="25" id="KW-0175">Coiled coil</keyword>
<dbReference type="Proteomes" id="UP000582659">
    <property type="component" value="Unassembled WGS sequence"/>
</dbReference>
<dbReference type="Pfam" id="PF13307">
    <property type="entry name" value="Helicase_C_2"/>
    <property type="match status" value="1"/>
</dbReference>
<evidence type="ECO:0000313" key="32">
    <source>
        <dbReference type="WBParaSite" id="BXY_0249800.1"/>
    </source>
</evidence>
<proteinExistence type="inferred from homology"/>
<dbReference type="OrthoDB" id="272481at2759"/>
<evidence type="ECO:0000256" key="6">
    <source>
        <dbReference type="ARBA" id="ARBA00022723"/>
    </source>
</evidence>
<dbReference type="Pfam" id="PF06733">
    <property type="entry name" value="DEAD_2"/>
    <property type="match status" value="1"/>
</dbReference>
<evidence type="ECO:0000256" key="12">
    <source>
        <dbReference type="ARBA" id="ARBA00023004"/>
    </source>
</evidence>
<keyword evidence="17" id="KW-0539">Nucleus</keyword>
<keyword evidence="6" id="KW-0479">Metal-binding</keyword>
<keyword evidence="12" id="KW-0408">Iron</keyword>
<evidence type="ECO:0000256" key="5">
    <source>
        <dbReference type="ARBA" id="ARBA00022485"/>
    </source>
</evidence>
<dbReference type="PRINTS" id="PR00852">
    <property type="entry name" value="XRODRMPGMNTD"/>
</dbReference>
<dbReference type="eggNOG" id="KOG1131">
    <property type="taxonomic scope" value="Eukaryota"/>
</dbReference>
<evidence type="ECO:0000313" key="30">
    <source>
        <dbReference type="Proteomes" id="UP000095284"/>
    </source>
</evidence>
<comment type="cofactor">
    <cofactor evidence="1">
        <name>[4Fe-4S] cluster</name>
        <dbReference type="ChEBI" id="CHEBI:49883"/>
    </cofactor>
</comment>
<comment type="subcellular location">
    <subcellularLocation>
        <location evidence="2">Nucleus</location>
    </subcellularLocation>
</comment>
<dbReference type="GO" id="GO:0006366">
    <property type="term" value="P:transcription by RNA polymerase II"/>
    <property type="evidence" value="ECO:0007669"/>
    <property type="project" value="TreeGrafter"/>
</dbReference>
<keyword evidence="9" id="KW-0378">Hydrolase</keyword>
<feature type="compositionally biased region" description="Basic residues" evidence="26">
    <location>
        <begin position="437"/>
        <end position="449"/>
    </location>
</feature>
<dbReference type="Proteomes" id="UP000659654">
    <property type="component" value="Unassembled WGS sequence"/>
</dbReference>
<keyword evidence="13" id="KW-0411">Iron-sulfur</keyword>
<dbReference type="SMART" id="SM00491">
    <property type="entry name" value="HELICc2"/>
    <property type="match status" value="1"/>
</dbReference>
<dbReference type="CDD" id="cd18788">
    <property type="entry name" value="SF2_C_XPD"/>
    <property type="match status" value="1"/>
</dbReference>
<evidence type="ECO:0000256" key="20">
    <source>
        <dbReference type="ARBA" id="ARBA00078828"/>
    </source>
</evidence>
<dbReference type="Proteomes" id="UP000095284">
    <property type="component" value="Unplaced"/>
</dbReference>
<dbReference type="FunFam" id="3.40.50.300:FF:000135">
    <property type="entry name" value="DNA repair helicase RAD3, putative"/>
    <property type="match status" value="1"/>
</dbReference>
<dbReference type="GO" id="GO:0003684">
    <property type="term" value="F:damaged DNA binding"/>
    <property type="evidence" value="ECO:0007669"/>
    <property type="project" value="TreeGrafter"/>
</dbReference>
<evidence type="ECO:0000256" key="15">
    <source>
        <dbReference type="ARBA" id="ARBA00023204"/>
    </source>
</evidence>
<dbReference type="InterPro" id="IPR001945">
    <property type="entry name" value="RAD3/XPD"/>
</dbReference>
<name>A0A1I7RP57_BURXY</name>
<dbReference type="NCBIfam" id="TIGR00604">
    <property type="entry name" value="rad3"/>
    <property type="match status" value="2"/>
</dbReference>
<dbReference type="InterPro" id="IPR027417">
    <property type="entry name" value="P-loop_NTPase"/>
</dbReference>
<evidence type="ECO:0000256" key="4">
    <source>
        <dbReference type="ARBA" id="ARBA00014344"/>
    </source>
</evidence>
<sequence>MKLNIGGLKVYFPYEHIYPEQILYMGEIKKSLDAKGHCLLEMPSGTGKTVSLLSVVLAYMTQFPDKLDKLIYCSRTIPEIEKCVEELRNLFRYYKSVKGKAPDFLCLALSARKNLCVKEPVAALKKGSAVDGACQNLTASFMRAKAKLDPNMPSCEFFETFDENRDLTLPNGVYNLADLRDYGREKCVCPYFVARQAVNRAQIIIYSYHYILDPKIAELISKDLSPKSCVVFDEAHNIDNVCIESMSVTLSRKLLDRCSKNLDELEEHVQKIKKENRERLDEEYEKLVNNLKRVHEERSMENAWANPVLPDAILDEAIPGSIRTADFFLVFLRRLMEYLRHRMNARAVQLESPAAFLRDIKQRVLIDRKPLRFCAERFATLVRTLELADVSELSALVKLTSFATLVSTYARGFSVIVEPGDLVNVATEGPQSEDQKKKKKKETKSTIRQRKNNKTQMDCFIHLNCMDASVAIKPVLDRFQTVVITSGTLSPLEIYPKILDFDPVVMASLTMTLARPCISPLIVTRGNDQVEMTSRFESRSDPSVIRNYGSLILEMASIIPDGIVVFFTSYTFMEDIVATWYEQRFIDVLLKKKLLFIETRDATETSIALQRYVQACETGRGAILFCVARGKVSEGIDFAHHLGRAVIMVGIPYQYTESRILRARLEYLRDQFDIKENDFLTFDAMRHAAQCAGRGLRGKTDYGLMIFADKRYARRDKREKLPRWIQENIKESAVNITVEEATSIARQWLPKMAQPFTINHQKGVSLLTQEMLNEDDGIMEKFKYVIHEVE</sequence>
<evidence type="ECO:0000256" key="8">
    <source>
        <dbReference type="ARBA" id="ARBA00022763"/>
    </source>
</evidence>
<evidence type="ECO:0000256" key="11">
    <source>
        <dbReference type="ARBA" id="ARBA00022840"/>
    </source>
</evidence>
<evidence type="ECO:0000256" key="18">
    <source>
        <dbReference type="ARBA" id="ARBA00044969"/>
    </source>
</evidence>
<dbReference type="AlphaFoldDB" id="A0A1I7RP57"/>
<keyword evidence="16" id="KW-0413">Isomerase</keyword>
<keyword evidence="7" id="KW-0547">Nucleotide-binding</keyword>
<keyword evidence="15" id="KW-0234">DNA repair</keyword>
<keyword evidence="5" id="KW-0004">4Fe-4S</keyword>
<feature type="domain" description="Helicase ATP-binding" evidence="27">
    <location>
        <begin position="7"/>
        <end position="288"/>
    </location>
</feature>
<keyword evidence="10" id="KW-0347">Helicase</keyword>
<evidence type="ECO:0000256" key="23">
    <source>
        <dbReference type="ARBA" id="ARBA00081188"/>
    </source>
</evidence>
<dbReference type="Gene3D" id="3.40.50.300">
    <property type="entry name" value="P-loop containing nucleotide triphosphate hydrolases"/>
    <property type="match status" value="2"/>
</dbReference>
<evidence type="ECO:0000256" key="24">
    <source>
        <dbReference type="ARBA" id="ARBA00082576"/>
    </source>
</evidence>
<dbReference type="SMR" id="A0A1I7RP57"/>
<dbReference type="InterPro" id="IPR014013">
    <property type="entry name" value="Helic_SF1/SF2_ATP-bd_DinG/Rad3"/>
</dbReference>
<evidence type="ECO:0000256" key="14">
    <source>
        <dbReference type="ARBA" id="ARBA00023125"/>
    </source>
</evidence>
<dbReference type="PANTHER" id="PTHR11472">
    <property type="entry name" value="DNA REPAIR DEAD HELICASE RAD3/XP-D SUBFAMILY MEMBER"/>
    <property type="match status" value="1"/>
</dbReference>
<organism evidence="30 32">
    <name type="scientific">Bursaphelenchus xylophilus</name>
    <name type="common">Pinewood nematode worm</name>
    <name type="synonym">Aphelenchoides xylophilus</name>
    <dbReference type="NCBI Taxonomy" id="6326"/>
    <lineage>
        <taxon>Eukaryota</taxon>
        <taxon>Metazoa</taxon>
        <taxon>Ecdysozoa</taxon>
        <taxon>Nematoda</taxon>
        <taxon>Chromadorea</taxon>
        <taxon>Rhabditida</taxon>
        <taxon>Tylenchina</taxon>
        <taxon>Tylenchomorpha</taxon>
        <taxon>Aphelenchoidea</taxon>
        <taxon>Aphelenchoididae</taxon>
        <taxon>Bursaphelenchus</taxon>
    </lineage>
</organism>
<keyword evidence="14" id="KW-0238">DNA-binding</keyword>
<accession>A0A1I7RP57</accession>
<keyword evidence="31" id="KW-1185">Reference proteome</keyword>